<proteinExistence type="inferred from homology"/>
<keyword evidence="3" id="KW-1185">Reference proteome</keyword>
<dbReference type="Gene3D" id="3.90.1470.20">
    <property type="match status" value="1"/>
</dbReference>
<gene>
    <name evidence="2" type="ORF">H8707_04955</name>
</gene>
<evidence type="ECO:0000256" key="1">
    <source>
        <dbReference type="ARBA" id="ARBA00009184"/>
    </source>
</evidence>
<evidence type="ECO:0000313" key="3">
    <source>
        <dbReference type="Proteomes" id="UP000601171"/>
    </source>
</evidence>
<dbReference type="InterPro" id="IPR036412">
    <property type="entry name" value="HAD-like_sf"/>
</dbReference>
<dbReference type="Proteomes" id="UP000601171">
    <property type="component" value="Unassembled WGS sequence"/>
</dbReference>
<sequence>MYDKILFLDFDGTITSEETLEGSMRRTIEPKLYEEKHKEMLSGKLTLSQVLHMGFGTIPSSKLGEIMDYVKTVPIRKGFEELLDAMQQINIPVVVISGGLSPYVNEKLAPYKDKLLNIHSVDLDCNGPYMKLISDYEQDGEIMQKTLIMAEYDYNFAICAGDSYTDVRMAHEADLVFARDNLAVLLDKKGKHYEPWNDFHDIRNFIMNFE</sequence>
<evidence type="ECO:0000313" key="2">
    <source>
        <dbReference type="EMBL" id="MBC8587589.1"/>
    </source>
</evidence>
<dbReference type="RefSeq" id="WP_262429045.1">
    <property type="nucleotide sequence ID" value="NZ_JACRTG010000014.1"/>
</dbReference>
<protein>
    <submittedName>
        <fullName evidence="2">HAD-IB family phosphatase</fullName>
    </submittedName>
</protein>
<dbReference type="InterPro" id="IPR050582">
    <property type="entry name" value="HAD-like_SerB"/>
</dbReference>
<name>A0A926EWH7_9FIRM</name>
<dbReference type="NCBIfam" id="TIGR01488">
    <property type="entry name" value="HAD-SF-IB"/>
    <property type="match status" value="1"/>
</dbReference>
<dbReference type="GO" id="GO:0006564">
    <property type="term" value="P:L-serine biosynthetic process"/>
    <property type="evidence" value="ECO:0007669"/>
    <property type="project" value="TreeGrafter"/>
</dbReference>
<dbReference type="SUPFAM" id="SSF56784">
    <property type="entry name" value="HAD-like"/>
    <property type="match status" value="1"/>
</dbReference>
<dbReference type="Gene3D" id="3.40.50.1000">
    <property type="entry name" value="HAD superfamily/HAD-like"/>
    <property type="match status" value="1"/>
</dbReference>
<dbReference type="InterPro" id="IPR023214">
    <property type="entry name" value="HAD_sf"/>
</dbReference>
<reference evidence="2" key="1">
    <citation type="submission" date="2020-08" db="EMBL/GenBank/DDBJ databases">
        <title>Genome public.</title>
        <authorList>
            <person name="Liu C."/>
            <person name="Sun Q."/>
        </authorList>
    </citation>
    <scope>NUCLEOTIDE SEQUENCE</scope>
    <source>
        <strain evidence="2">BX21</strain>
    </source>
</reference>
<dbReference type="PANTHER" id="PTHR43344">
    <property type="entry name" value="PHOSPHOSERINE PHOSPHATASE"/>
    <property type="match status" value="1"/>
</dbReference>
<organism evidence="2 3">
    <name type="scientific">Paratissierella segnis</name>
    <dbReference type="NCBI Taxonomy" id="2763679"/>
    <lineage>
        <taxon>Bacteria</taxon>
        <taxon>Bacillati</taxon>
        <taxon>Bacillota</taxon>
        <taxon>Tissierellia</taxon>
        <taxon>Tissierellales</taxon>
        <taxon>Tissierellaceae</taxon>
        <taxon>Paratissierella</taxon>
    </lineage>
</organism>
<dbReference type="GO" id="GO:0005737">
    <property type="term" value="C:cytoplasm"/>
    <property type="evidence" value="ECO:0007669"/>
    <property type="project" value="TreeGrafter"/>
</dbReference>
<comment type="similarity">
    <text evidence="1">Belongs to the HAD-like hydrolase superfamily. SerB family.</text>
</comment>
<dbReference type="Pfam" id="PF12710">
    <property type="entry name" value="HAD"/>
    <property type="match status" value="1"/>
</dbReference>
<dbReference type="GO" id="GO:0000287">
    <property type="term" value="F:magnesium ion binding"/>
    <property type="evidence" value="ECO:0007669"/>
    <property type="project" value="TreeGrafter"/>
</dbReference>
<accession>A0A926EWH7</accession>
<dbReference type="PANTHER" id="PTHR43344:SF21">
    <property type="entry name" value="POLYOL PHOSPHATE PHOSPHATASE PYP1"/>
    <property type="match status" value="1"/>
</dbReference>
<dbReference type="EMBL" id="JACRTG010000014">
    <property type="protein sequence ID" value="MBC8587589.1"/>
    <property type="molecule type" value="Genomic_DNA"/>
</dbReference>
<comment type="caution">
    <text evidence="2">The sequence shown here is derived from an EMBL/GenBank/DDBJ whole genome shotgun (WGS) entry which is preliminary data.</text>
</comment>
<dbReference type="AlphaFoldDB" id="A0A926EWH7"/>
<dbReference type="GO" id="GO:0036424">
    <property type="term" value="F:L-phosphoserine phosphatase activity"/>
    <property type="evidence" value="ECO:0007669"/>
    <property type="project" value="TreeGrafter"/>
</dbReference>